<evidence type="ECO:0000313" key="2">
    <source>
        <dbReference type="EMBL" id="KIM86083.1"/>
    </source>
</evidence>
<sequence>AYEQLNAWLEKFQPILNRMTIDNFRWFLHVMLFIHTQRVIQKQKDQEKVEGNGDEENDQEGIEGDEDDL</sequence>
<dbReference type="EMBL" id="KN832983">
    <property type="protein sequence ID" value="KIM86083.1"/>
    <property type="molecule type" value="Genomic_DNA"/>
</dbReference>
<gene>
    <name evidence="2" type="ORF">PILCRDRAFT_65626</name>
</gene>
<feature type="compositionally biased region" description="Acidic residues" evidence="1">
    <location>
        <begin position="52"/>
        <end position="69"/>
    </location>
</feature>
<protein>
    <submittedName>
        <fullName evidence="2">Uncharacterized protein</fullName>
    </submittedName>
</protein>
<dbReference type="OrthoDB" id="2527272at2759"/>
<reference evidence="3" key="2">
    <citation type="submission" date="2015-01" db="EMBL/GenBank/DDBJ databases">
        <title>Evolutionary Origins and Diversification of the Mycorrhizal Mutualists.</title>
        <authorList>
            <consortium name="DOE Joint Genome Institute"/>
            <consortium name="Mycorrhizal Genomics Consortium"/>
            <person name="Kohler A."/>
            <person name="Kuo A."/>
            <person name="Nagy L.G."/>
            <person name="Floudas D."/>
            <person name="Copeland A."/>
            <person name="Barry K.W."/>
            <person name="Cichocki N."/>
            <person name="Veneault-Fourrey C."/>
            <person name="LaButti K."/>
            <person name="Lindquist E.A."/>
            <person name="Lipzen A."/>
            <person name="Lundell T."/>
            <person name="Morin E."/>
            <person name="Murat C."/>
            <person name="Riley R."/>
            <person name="Ohm R."/>
            <person name="Sun H."/>
            <person name="Tunlid A."/>
            <person name="Henrissat B."/>
            <person name="Grigoriev I.V."/>
            <person name="Hibbett D.S."/>
            <person name="Martin F."/>
        </authorList>
    </citation>
    <scope>NUCLEOTIDE SEQUENCE [LARGE SCALE GENOMIC DNA]</scope>
    <source>
        <strain evidence="3">F 1598</strain>
    </source>
</reference>
<dbReference type="InParanoid" id="A0A0C3BID6"/>
<feature type="non-terminal residue" evidence="2">
    <location>
        <position position="1"/>
    </location>
</feature>
<feature type="compositionally biased region" description="Basic and acidic residues" evidence="1">
    <location>
        <begin position="42"/>
        <end position="51"/>
    </location>
</feature>
<feature type="region of interest" description="Disordered" evidence="1">
    <location>
        <begin position="41"/>
        <end position="69"/>
    </location>
</feature>
<reference evidence="2 3" key="1">
    <citation type="submission" date="2014-04" db="EMBL/GenBank/DDBJ databases">
        <authorList>
            <consortium name="DOE Joint Genome Institute"/>
            <person name="Kuo A."/>
            <person name="Tarkka M."/>
            <person name="Buscot F."/>
            <person name="Kohler A."/>
            <person name="Nagy L.G."/>
            <person name="Floudas D."/>
            <person name="Copeland A."/>
            <person name="Barry K.W."/>
            <person name="Cichocki N."/>
            <person name="Veneault-Fourrey C."/>
            <person name="LaButti K."/>
            <person name="Lindquist E.A."/>
            <person name="Lipzen A."/>
            <person name="Lundell T."/>
            <person name="Morin E."/>
            <person name="Murat C."/>
            <person name="Sun H."/>
            <person name="Tunlid A."/>
            <person name="Henrissat B."/>
            <person name="Grigoriev I.V."/>
            <person name="Hibbett D.S."/>
            <person name="Martin F."/>
            <person name="Nordberg H.P."/>
            <person name="Cantor M.N."/>
            <person name="Hua S.X."/>
        </authorList>
    </citation>
    <scope>NUCLEOTIDE SEQUENCE [LARGE SCALE GENOMIC DNA]</scope>
    <source>
        <strain evidence="2 3">F 1598</strain>
    </source>
</reference>
<evidence type="ECO:0000256" key="1">
    <source>
        <dbReference type="SAM" id="MobiDB-lite"/>
    </source>
</evidence>
<evidence type="ECO:0000313" key="3">
    <source>
        <dbReference type="Proteomes" id="UP000054166"/>
    </source>
</evidence>
<proteinExistence type="predicted"/>
<organism evidence="2 3">
    <name type="scientific">Piloderma croceum (strain F 1598)</name>
    <dbReference type="NCBI Taxonomy" id="765440"/>
    <lineage>
        <taxon>Eukaryota</taxon>
        <taxon>Fungi</taxon>
        <taxon>Dikarya</taxon>
        <taxon>Basidiomycota</taxon>
        <taxon>Agaricomycotina</taxon>
        <taxon>Agaricomycetes</taxon>
        <taxon>Agaricomycetidae</taxon>
        <taxon>Atheliales</taxon>
        <taxon>Atheliaceae</taxon>
        <taxon>Piloderma</taxon>
    </lineage>
</organism>
<dbReference type="STRING" id="765440.A0A0C3BID6"/>
<accession>A0A0C3BID6</accession>
<dbReference type="HOGENOM" id="CLU_132761_1_1_1"/>
<dbReference type="Proteomes" id="UP000054166">
    <property type="component" value="Unassembled WGS sequence"/>
</dbReference>
<name>A0A0C3BID6_PILCF</name>
<dbReference type="AlphaFoldDB" id="A0A0C3BID6"/>
<keyword evidence="3" id="KW-1185">Reference proteome</keyword>